<sequence>VSDTSPDSMMIKFCYPRTLEELLLQVASLHEPENTSSTAPSLIIVDRLQNFLCGPGGGGGFHQGEQSCAAHLSALLLDTTAFLTKVLERRAPWLAPCRLLASFQPECEVGPADPGSSHPMLAVLEVLDRYFTARCALDRDESYGCPSLYSLTETTC</sequence>
<keyword evidence="2" id="KW-1185">Reference proteome</keyword>
<evidence type="ECO:0000313" key="1">
    <source>
        <dbReference type="Ensembl" id="ENSGMOP00000038527.1"/>
    </source>
</evidence>
<dbReference type="OMA" id="FCYPRTL"/>
<dbReference type="GO" id="GO:0097196">
    <property type="term" value="C:Shu complex"/>
    <property type="evidence" value="ECO:0007669"/>
    <property type="project" value="TreeGrafter"/>
</dbReference>
<protein>
    <recommendedName>
        <fullName evidence="3">SWIM-type zinc finger 7 associated protein 1</fullName>
    </recommendedName>
</protein>
<dbReference type="GeneTree" id="ENSGT00940000177903"/>
<dbReference type="GO" id="GO:0000724">
    <property type="term" value="P:double-strand break repair via homologous recombination"/>
    <property type="evidence" value="ECO:0007669"/>
    <property type="project" value="TreeGrafter"/>
</dbReference>
<dbReference type="Proteomes" id="UP000694546">
    <property type="component" value="Chromosome 2"/>
</dbReference>
<accession>A0A8C5FI90</accession>
<dbReference type="PANTHER" id="PTHR28653:SF1">
    <property type="entry name" value="ATPASE SWSAP1"/>
    <property type="match status" value="1"/>
</dbReference>
<dbReference type="GO" id="GO:0003697">
    <property type="term" value="F:single-stranded DNA binding"/>
    <property type="evidence" value="ECO:0007669"/>
    <property type="project" value="TreeGrafter"/>
</dbReference>
<evidence type="ECO:0008006" key="3">
    <source>
        <dbReference type="Google" id="ProtNLM"/>
    </source>
</evidence>
<name>A0A8C5FI90_GADMO</name>
<reference evidence="1" key="2">
    <citation type="submission" date="2025-09" db="UniProtKB">
        <authorList>
            <consortium name="Ensembl"/>
        </authorList>
    </citation>
    <scope>IDENTIFICATION</scope>
</reference>
<dbReference type="AlphaFoldDB" id="A0A8C5FI90"/>
<organism evidence="1 2">
    <name type="scientific">Gadus morhua</name>
    <name type="common">Atlantic cod</name>
    <dbReference type="NCBI Taxonomy" id="8049"/>
    <lineage>
        <taxon>Eukaryota</taxon>
        <taxon>Metazoa</taxon>
        <taxon>Chordata</taxon>
        <taxon>Craniata</taxon>
        <taxon>Vertebrata</taxon>
        <taxon>Euteleostomi</taxon>
        <taxon>Actinopterygii</taxon>
        <taxon>Neopterygii</taxon>
        <taxon>Teleostei</taxon>
        <taxon>Neoteleostei</taxon>
        <taxon>Acanthomorphata</taxon>
        <taxon>Zeiogadaria</taxon>
        <taxon>Gadariae</taxon>
        <taxon>Gadiformes</taxon>
        <taxon>Gadoidei</taxon>
        <taxon>Gadidae</taxon>
        <taxon>Gadus</taxon>
    </lineage>
</organism>
<proteinExistence type="predicted"/>
<dbReference type="Ensembl" id="ENSGMOT00000028615.1">
    <property type="protein sequence ID" value="ENSGMOP00000038527.1"/>
    <property type="gene ID" value="ENSGMOG00000023806.1"/>
</dbReference>
<evidence type="ECO:0000313" key="2">
    <source>
        <dbReference type="Proteomes" id="UP000694546"/>
    </source>
</evidence>
<dbReference type="PANTHER" id="PTHR28653">
    <property type="match status" value="1"/>
</dbReference>
<reference evidence="1" key="1">
    <citation type="submission" date="2025-08" db="UniProtKB">
        <authorList>
            <consortium name="Ensembl"/>
        </authorList>
    </citation>
    <scope>IDENTIFICATION</scope>
</reference>